<reference evidence="2 3" key="1">
    <citation type="submission" date="2016-06" db="EMBL/GenBank/DDBJ databases">
        <authorList>
            <person name="Kjaerup R.B."/>
            <person name="Dalgaard T.S."/>
            <person name="Juul-Madsen H.R."/>
        </authorList>
    </citation>
    <scope>NUCLEOTIDE SEQUENCE [LARGE SCALE GENOMIC DNA]</scope>
    <source>
        <strain evidence="2 3">Pb300</strain>
    </source>
</reference>
<comment type="caution">
    <text evidence="2">The sequence shown here is derived from an EMBL/GenBank/DDBJ whole genome shotgun (WGS) entry which is preliminary data.</text>
</comment>
<feature type="transmembrane region" description="Helical" evidence="1">
    <location>
        <begin position="179"/>
        <end position="206"/>
    </location>
</feature>
<evidence type="ECO:0000313" key="3">
    <source>
        <dbReference type="Proteomes" id="UP000242814"/>
    </source>
</evidence>
<dbReference type="InterPro" id="IPR009571">
    <property type="entry name" value="SUR7/Rim9-like_fungi"/>
</dbReference>
<dbReference type="GO" id="GO:0051285">
    <property type="term" value="C:cell cortex of cell tip"/>
    <property type="evidence" value="ECO:0007669"/>
    <property type="project" value="TreeGrafter"/>
</dbReference>
<sequence>MGKSGRIACIFTPYLLTTASLICLILVGLGLTRSSAPLNSIYFARVDLKDLNLDSTGIPKEFLPFFLDMQQADSRGKIDDFYLIGLWNHCSGQYTNGEYKIRECTRPRTQYSFDPVAVWGLQNGNRSLAQFLPAGLDRGLSTYRQLAKWMFAAFTVALVATCAELLLGIAAVFSRWGSFVVTIVSVISSFFVVAAAITATGVYATLVGVVNVSLRPYNVRSNLGKRMYTILWIGVVFSVASGLFWLFSVCCCSGRSPYSHSRDRRNKHTTAEKTPYTYERVASPYGGAAAAAPAFAGGNGNPNGRDMAYEPFRHDMRA</sequence>
<evidence type="ECO:0000256" key="1">
    <source>
        <dbReference type="SAM" id="Phobius"/>
    </source>
</evidence>
<keyword evidence="1" id="KW-0472">Membrane</keyword>
<dbReference type="Proteomes" id="UP000242814">
    <property type="component" value="Unassembled WGS sequence"/>
</dbReference>
<dbReference type="EMBL" id="LZYO01000372">
    <property type="protein sequence ID" value="ODH14248.1"/>
    <property type="molecule type" value="Genomic_DNA"/>
</dbReference>
<dbReference type="InterPro" id="IPR052413">
    <property type="entry name" value="SUR7_domain"/>
</dbReference>
<dbReference type="GO" id="GO:0005886">
    <property type="term" value="C:plasma membrane"/>
    <property type="evidence" value="ECO:0007669"/>
    <property type="project" value="InterPro"/>
</dbReference>
<dbReference type="AlphaFoldDB" id="A0A1D2J717"/>
<keyword evidence="1" id="KW-0812">Transmembrane</keyword>
<dbReference type="GO" id="GO:0031505">
    <property type="term" value="P:fungal-type cell wall organization"/>
    <property type="evidence" value="ECO:0007669"/>
    <property type="project" value="TreeGrafter"/>
</dbReference>
<feature type="transmembrane region" description="Helical" evidence="1">
    <location>
        <begin position="149"/>
        <end position="173"/>
    </location>
</feature>
<feature type="transmembrane region" description="Helical" evidence="1">
    <location>
        <begin position="12"/>
        <end position="31"/>
    </location>
</feature>
<accession>A0A1D2J717</accession>
<dbReference type="PANTHER" id="PTHR28019">
    <property type="entry name" value="CELL MEMBRANE PROTEIN YLR413W-RELATED"/>
    <property type="match status" value="1"/>
</dbReference>
<proteinExistence type="predicted"/>
<dbReference type="PANTHER" id="PTHR28019:SF3">
    <property type="entry name" value="INTEGRAL MEMBRANE PROTEIN (AFU_ORTHOLOGUE AFUA_6G07470)"/>
    <property type="match status" value="1"/>
</dbReference>
<organism evidence="2 3">
    <name type="scientific">Paracoccidioides brasiliensis</name>
    <dbReference type="NCBI Taxonomy" id="121759"/>
    <lineage>
        <taxon>Eukaryota</taxon>
        <taxon>Fungi</taxon>
        <taxon>Dikarya</taxon>
        <taxon>Ascomycota</taxon>
        <taxon>Pezizomycotina</taxon>
        <taxon>Eurotiomycetes</taxon>
        <taxon>Eurotiomycetidae</taxon>
        <taxon>Onygenales</taxon>
        <taxon>Ajellomycetaceae</taxon>
        <taxon>Paracoccidioides</taxon>
    </lineage>
</organism>
<feature type="transmembrane region" description="Helical" evidence="1">
    <location>
        <begin position="227"/>
        <end position="247"/>
    </location>
</feature>
<protein>
    <recommendedName>
        <fullName evidence="4">Integral membrane protein</fullName>
    </recommendedName>
</protein>
<name>A0A1D2J717_PARBR</name>
<gene>
    <name evidence="2" type="ORF">ACO22_06619</name>
</gene>
<evidence type="ECO:0000313" key="2">
    <source>
        <dbReference type="EMBL" id="ODH14248.1"/>
    </source>
</evidence>
<dbReference type="Pfam" id="PF06687">
    <property type="entry name" value="SUR7"/>
    <property type="match status" value="1"/>
</dbReference>
<keyword evidence="1" id="KW-1133">Transmembrane helix</keyword>
<evidence type="ECO:0008006" key="4">
    <source>
        <dbReference type="Google" id="ProtNLM"/>
    </source>
</evidence>
<dbReference type="VEuPathDB" id="FungiDB:PABG_02781"/>